<dbReference type="EMBL" id="CP029462">
    <property type="protein sequence ID" value="AXL22033.1"/>
    <property type="molecule type" value="Genomic_DNA"/>
</dbReference>
<dbReference type="PANTHER" id="PTHR36113:SF6">
    <property type="entry name" value="FOSFOMYCIN RESISTANCE PROTEIN FOSX"/>
    <property type="match status" value="1"/>
</dbReference>
<dbReference type="OrthoDB" id="192739at2"/>
<accession>A0A346B1P0</accession>
<dbReference type="InterPro" id="IPR037523">
    <property type="entry name" value="VOC_core"/>
</dbReference>
<sequence>MISGVSHMTFIVQNLDKATEFFQTIFSARIVYDSGSRTFSLSRERFFLVGSLWLVIMEGPSLPEQTYNHIAFQISDGEFEAYKERLTKAGVPMREARSRIPGEGRSLYFYDYDNHLFELHTGTLEERLAAYSRRLQEEGERTEQHSSR</sequence>
<name>A0A346B1P0_9FIRM</name>
<evidence type="ECO:0000313" key="4">
    <source>
        <dbReference type="Proteomes" id="UP000254337"/>
    </source>
</evidence>
<dbReference type="GO" id="GO:0016740">
    <property type="term" value="F:transferase activity"/>
    <property type="evidence" value="ECO:0007669"/>
    <property type="project" value="UniProtKB-KW"/>
</dbReference>
<dbReference type="InterPro" id="IPR051332">
    <property type="entry name" value="Fosfomycin_Res_Enzymes"/>
</dbReference>
<dbReference type="Pfam" id="PF00903">
    <property type="entry name" value="Glyoxalase"/>
    <property type="match status" value="1"/>
</dbReference>
<dbReference type="Gene3D" id="3.10.180.10">
    <property type="entry name" value="2,3-Dihydroxybiphenyl 1,2-Dioxygenase, domain 1"/>
    <property type="match status" value="1"/>
</dbReference>
<organism evidence="3 4">
    <name type="scientific">Megasphaera stantonii</name>
    <dbReference type="NCBI Taxonomy" id="2144175"/>
    <lineage>
        <taxon>Bacteria</taxon>
        <taxon>Bacillati</taxon>
        <taxon>Bacillota</taxon>
        <taxon>Negativicutes</taxon>
        <taxon>Veillonellales</taxon>
        <taxon>Veillonellaceae</taxon>
        <taxon>Megasphaera</taxon>
    </lineage>
</organism>
<dbReference type="NCBIfam" id="NF000222">
    <property type="entry name" value="FosX"/>
    <property type="match status" value="1"/>
</dbReference>
<reference evidence="3 4" key="1">
    <citation type="submission" date="2018-05" db="EMBL/GenBank/DDBJ databases">
        <title>Complete genome sequence of Megasphaera sp. AJH120T, isolated from the ceca of a chicken.</title>
        <authorList>
            <person name="Maki J."/>
            <person name="Looft T."/>
        </authorList>
    </citation>
    <scope>NUCLEOTIDE SEQUENCE [LARGE SCALE GENOMIC DNA]</scope>
    <source>
        <strain evidence="3 4">AJH120</strain>
    </source>
</reference>
<dbReference type="RefSeq" id="WP_095629426.1">
    <property type="nucleotide sequence ID" value="NZ_CALYAU010000010.1"/>
</dbReference>
<dbReference type="PANTHER" id="PTHR36113">
    <property type="entry name" value="LYASE, PUTATIVE-RELATED-RELATED"/>
    <property type="match status" value="1"/>
</dbReference>
<dbReference type="KEGG" id="meg:DKB62_10975"/>
<gene>
    <name evidence="3" type="primary">fosX</name>
    <name evidence="3" type="ORF">DKB62_10975</name>
</gene>
<dbReference type="PROSITE" id="PS51819">
    <property type="entry name" value="VOC"/>
    <property type="match status" value="1"/>
</dbReference>
<dbReference type="Proteomes" id="UP000254337">
    <property type="component" value="Chromosome"/>
</dbReference>
<dbReference type="GO" id="GO:0046872">
    <property type="term" value="F:metal ion binding"/>
    <property type="evidence" value="ECO:0007669"/>
    <property type="project" value="UniProtKB-KW"/>
</dbReference>
<dbReference type="SUPFAM" id="SSF54593">
    <property type="entry name" value="Glyoxalase/Bleomycin resistance protein/Dihydroxybiphenyl dioxygenase"/>
    <property type="match status" value="1"/>
</dbReference>
<evidence type="ECO:0000256" key="1">
    <source>
        <dbReference type="ARBA" id="ARBA00022723"/>
    </source>
</evidence>
<keyword evidence="1" id="KW-0479">Metal-binding</keyword>
<dbReference type="AlphaFoldDB" id="A0A346B1P0"/>
<keyword evidence="3" id="KW-0808">Transferase</keyword>
<protein>
    <submittedName>
        <fullName evidence="3">FosX/FosE/FosI family fosfomycin resistance thiol transferase</fullName>
    </submittedName>
</protein>
<evidence type="ECO:0000313" key="3">
    <source>
        <dbReference type="EMBL" id="AXL22033.1"/>
    </source>
</evidence>
<evidence type="ECO:0000259" key="2">
    <source>
        <dbReference type="PROSITE" id="PS51819"/>
    </source>
</evidence>
<dbReference type="InterPro" id="IPR004360">
    <property type="entry name" value="Glyas_Fos-R_dOase_dom"/>
</dbReference>
<feature type="domain" description="VOC" evidence="2">
    <location>
        <begin position="4"/>
        <end position="122"/>
    </location>
</feature>
<keyword evidence="4" id="KW-1185">Reference proteome</keyword>
<dbReference type="InterPro" id="IPR029068">
    <property type="entry name" value="Glyas_Bleomycin-R_OHBP_Dase"/>
</dbReference>
<proteinExistence type="predicted"/>